<protein>
    <submittedName>
        <fullName evidence="1">Uncharacterized protein</fullName>
    </submittedName>
</protein>
<reference evidence="1" key="2">
    <citation type="submission" date="2001-07" db="EMBL/GenBank/DDBJ databases">
        <title>Oryza sativa nipponbare(GA3) genomic DNA, chromosome 7, BAC clone:OJ1559_F09.</title>
        <authorList>
            <person name="Sasaki T."/>
            <person name="Matsumoto T."/>
            <person name="Yamamoto K."/>
        </authorList>
    </citation>
    <scope>NUCLEOTIDE SEQUENCE</scope>
</reference>
<proteinExistence type="predicted"/>
<evidence type="ECO:0000313" key="1">
    <source>
        <dbReference type="EMBL" id="BAC57285.1"/>
    </source>
</evidence>
<accession>Q84ZN3</accession>
<dbReference type="AlphaFoldDB" id="Q84ZN3"/>
<dbReference type="Proteomes" id="UP000000763">
    <property type="component" value="Chromosome 7"/>
</dbReference>
<gene>
    <name evidence="1" type="primary">OJ1559_F09.123</name>
    <name evidence="2" type="ORF">OJ1136_A05.13</name>
</gene>
<dbReference type="EMBL" id="AP003837">
    <property type="protein sequence ID" value="BAC57285.1"/>
    <property type="molecule type" value="Genomic_DNA"/>
</dbReference>
<reference evidence="3" key="3">
    <citation type="journal article" date="2005" name="Nature">
        <title>The map-based sequence of the rice genome.</title>
        <authorList>
            <consortium name="International rice genome sequencing project (IRGSP)"/>
            <person name="Matsumoto T."/>
            <person name="Wu J."/>
            <person name="Kanamori H."/>
            <person name="Katayose Y."/>
            <person name="Fujisawa M."/>
            <person name="Namiki N."/>
            <person name="Mizuno H."/>
            <person name="Yamamoto K."/>
            <person name="Antonio B.A."/>
            <person name="Baba T."/>
            <person name="Sakata K."/>
            <person name="Nagamura Y."/>
            <person name="Aoki H."/>
            <person name="Arikawa K."/>
            <person name="Arita K."/>
            <person name="Bito T."/>
            <person name="Chiden Y."/>
            <person name="Fujitsuka N."/>
            <person name="Fukunaka R."/>
            <person name="Hamada M."/>
            <person name="Harada C."/>
            <person name="Hayashi A."/>
            <person name="Hijishita S."/>
            <person name="Honda M."/>
            <person name="Hosokawa S."/>
            <person name="Ichikawa Y."/>
            <person name="Idonuma A."/>
            <person name="Iijima M."/>
            <person name="Ikeda M."/>
            <person name="Ikeno M."/>
            <person name="Ito K."/>
            <person name="Ito S."/>
            <person name="Ito T."/>
            <person name="Ito Y."/>
            <person name="Ito Y."/>
            <person name="Iwabuchi A."/>
            <person name="Kamiya K."/>
            <person name="Karasawa W."/>
            <person name="Kurita K."/>
            <person name="Katagiri S."/>
            <person name="Kikuta A."/>
            <person name="Kobayashi H."/>
            <person name="Kobayashi N."/>
            <person name="Machita K."/>
            <person name="Maehara T."/>
            <person name="Masukawa M."/>
            <person name="Mizubayashi T."/>
            <person name="Mukai Y."/>
            <person name="Nagasaki H."/>
            <person name="Nagata Y."/>
            <person name="Naito S."/>
            <person name="Nakashima M."/>
            <person name="Nakama Y."/>
            <person name="Nakamichi Y."/>
            <person name="Nakamura M."/>
            <person name="Meguro A."/>
            <person name="Negishi M."/>
            <person name="Ohta I."/>
            <person name="Ohta T."/>
            <person name="Okamoto M."/>
            <person name="Ono N."/>
            <person name="Saji S."/>
            <person name="Sakaguchi M."/>
            <person name="Sakai K."/>
            <person name="Shibata M."/>
            <person name="Shimokawa T."/>
            <person name="Song J."/>
            <person name="Takazaki Y."/>
            <person name="Terasawa K."/>
            <person name="Tsugane M."/>
            <person name="Tsuji K."/>
            <person name="Ueda S."/>
            <person name="Waki K."/>
            <person name="Yamagata H."/>
            <person name="Yamamoto M."/>
            <person name="Yamamoto S."/>
            <person name="Yamane H."/>
            <person name="Yoshiki S."/>
            <person name="Yoshihara R."/>
            <person name="Yukawa K."/>
            <person name="Zhong H."/>
            <person name="Yano M."/>
            <person name="Yuan Q."/>
            <person name="Ouyang S."/>
            <person name="Liu J."/>
            <person name="Jones K.M."/>
            <person name="Gansberger K."/>
            <person name="Moffat K."/>
            <person name="Hill J."/>
            <person name="Bera J."/>
            <person name="Fadrosh D."/>
            <person name="Jin S."/>
            <person name="Johri S."/>
            <person name="Kim M."/>
            <person name="Overton L."/>
            <person name="Reardon M."/>
            <person name="Tsitrin T."/>
            <person name="Vuong H."/>
            <person name="Weaver B."/>
            <person name="Ciecko A."/>
            <person name="Tallon L."/>
            <person name="Jackson J."/>
            <person name="Pai G."/>
            <person name="Aken S.V."/>
            <person name="Utterback T."/>
            <person name="Reidmuller S."/>
            <person name="Feldblyum T."/>
            <person name="Hsiao J."/>
            <person name="Zismann V."/>
            <person name="Iobst S."/>
            <person name="de Vazeille A.R."/>
            <person name="Buell C.R."/>
            <person name="Ying K."/>
            <person name="Li Y."/>
            <person name="Lu T."/>
            <person name="Huang Y."/>
            <person name="Zhao Q."/>
            <person name="Feng Q."/>
            <person name="Zhang L."/>
            <person name="Zhu J."/>
            <person name="Weng Q."/>
            <person name="Mu J."/>
            <person name="Lu Y."/>
            <person name="Fan D."/>
            <person name="Liu Y."/>
            <person name="Guan J."/>
            <person name="Zhang Y."/>
            <person name="Yu S."/>
            <person name="Liu X."/>
            <person name="Zhang Y."/>
            <person name="Hong G."/>
            <person name="Han B."/>
            <person name="Choisne N."/>
            <person name="Demange N."/>
            <person name="Orjeda G."/>
            <person name="Samain S."/>
            <person name="Cattolico L."/>
            <person name="Pelletier E."/>
            <person name="Couloux A."/>
            <person name="Segurens B."/>
            <person name="Wincker P."/>
            <person name="D'Hont A."/>
            <person name="Scarpelli C."/>
            <person name="Weissenbach J."/>
            <person name="Salanoubat M."/>
            <person name="Quetier F."/>
            <person name="Yu Y."/>
            <person name="Kim H.R."/>
            <person name="Rambo T."/>
            <person name="Currie J."/>
            <person name="Collura K."/>
            <person name="Luo M."/>
            <person name="Yang T."/>
            <person name="Ammiraju J.S.S."/>
            <person name="Engler F."/>
            <person name="Soderlund C."/>
            <person name="Wing R.A."/>
            <person name="Palmer L.E."/>
            <person name="de la Bastide M."/>
            <person name="Spiegel L."/>
            <person name="Nascimento L."/>
            <person name="Zutavern T."/>
            <person name="O'Shaughnessy A."/>
            <person name="Dike S."/>
            <person name="Dedhia N."/>
            <person name="Preston R."/>
            <person name="Balija V."/>
            <person name="McCombie W.R."/>
            <person name="Chow T."/>
            <person name="Chen H."/>
            <person name="Chung M."/>
            <person name="Chen C."/>
            <person name="Shaw J."/>
            <person name="Wu H."/>
            <person name="Hsiao K."/>
            <person name="Chao Y."/>
            <person name="Chu M."/>
            <person name="Cheng C."/>
            <person name="Hour A."/>
            <person name="Lee P."/>
            <person name="Lin S."/>
            <person name="Lin Y."/>
            <person name="Liou J."/>
            <person name="Liu S."/>
            <person name="Hsing Y."/>
            <person name="Raghuvanshi S."/>
            <person name="Mohanty A."/>
            <person name="Bharti A.K."/>
            <person name="Gaur A."/>
            <person name="Gupta V."/>
            <person name="Kumar D."/>
            <person name="Ravi V."/>
            <person name="Vij S."/>
            <person name="Kapur A."/>
            <person name="Khurana P."/>
            <person name="Khurana P."/>
            <person name="Khurana J.P."/>
            <person name="Tyagi A.K."/>
            <person name="Gaikwad K."/>
            <person name="Singh A."/>
            <person name="Dalal V."/>
            <person name="Srivastava S."/>
            <person name="Dixit A."/>
            <person name="Pal A.K."/>
            <person name="Ghazi I.A."/>
            <person name="Yadav M."/>
            <person name="Pandit A."/>
            <person name="Bhargava A."/>
            <person name="Sureshbabu K."/>
            <person name="Batra K."/>
            <person name="Sharma T.R."/>
            <person name="Mohapatra T."/>
            <person name="Singh N.K."/>
            <person name="Messing J."/>
            <person name="Nelson A.B."/>
            <person name="Fuks G."/>
            <person name="Kavchok S."/>
            <person name="Keizer G."/>
            <person name="Linton E."/>
            <person name="Llaca V."/>
            <person name="Song R."/>
            <person name="Tanyolac B."/>
            <person name="Young S."/>
            <person name="Ho-Il K."/>
            <person name="Hahn J.H."/>
            <person name="Sangsakoo G."/>
            <person name="Vanavichit A."/>
            <person name="de Mattos Luiz.A.T."/>
            <person name="Zimmer P.D."/>
            <person name="Malone G."/>
            <person name="Dellagostin O."/>
            <person name="de Oliveira A.C."/>
            <person name="Bevan M."/>
            <person name="Bancroft I."/>
            <person name="Minx P."/>
            <person name="Cordum H."/>
            <person name="Wilson R."/>
            <person name="Cheng Z."/>
            <person name="Jin W."/>
            <person name="Jiang J."/>
            <person name="Leong S.A."/>
            <person name="Iwama H."/>
            <person name="Gojobori T."/>
            <person name="Itoh T."/>
            <person name="Niimura Y."/>
            <person name="Fujii Y."/>
            <person name="Habara T."/>
            <person name="Sakai H."/>
            <person name="Sato Y."/>
            <person name="Wilson G."/>
            <person name="Kumar K."/>
            <person name="McCouch S."/>
            <person name="Juretic N."/>
            <person name="Hoen D."/>
            <person name="Wright S."/>
            <person name="Bruskiewich R."/>
            <person name="Bureau T."/>
            <person name="Miyao A."/>
            <person name="Hirochika H."/>
            <person name="Nishikawa T."/>
            <person name="Kadowaki K."/>
            <person name="Sugiura M."/>
            <person name="Burr B."/>
            <person name="Sasaki T."/>
        </authorList>
    </citation>
    <scope>NUCLEOTIDE SEQUENCE [LARGE SCALE GENOMIC DNA]</scope>
    <source>
        <strain evidence="3">cv. Nipponbare</strain>
    </source>
</reference>
<reference evidence="2" key="1">
    <citation type="submission" date="2001-06" db="EMBL/GenBank/DDBJ databases">
        <title>Oryza sativa nipponbare(GA3) genomic DNA, chromosome 7, BAC clone:OJ1136_A05.</title>
        <authorList>
            <person name="Sasaki T."/>
            <person name="Matsumoto T."/>
            <person name="Yamamoto K."/>
        </authorList>
    </citation>
    <scope>NUCLEOTIDE SEQUENCE</scope>
</reference>
<dbReference type="EMBL" id="AP003748">
    <property type="protein sequence ID" value="BAD30178.1"/>
    <property type="molecule type" value="Genomic_DNA"/>
</dbReference>
<reference evidence="3" key="4">
    <citation type="journal article" date="2008" name="Nucleic Acids Res.">
        <title>The rice annotation project database (RAP-DB): 2008 update.</title>
        <authorList>
            <consortium name="The rice annotation project (RAP)"/>
        </authorList>
    </citation>
    <scope>GENOME REANNOTATION</scope>
    <source>
        <strain evidence="3">cv. Nipponbare</strain>
    </source>
</reference>
<organism evidence="1 3">
    <name type="scientific">Oryza sativa subsp. japonica</name>
    <name type="common">Rice</name>
    <dbReference type="NCBI Taxonomy" id="39947"/>
    <lineage>
        <taxon>Eukaryota</taxon>
        <taxon>Viridiplantae</taxon>
        <taxon>Streptophyta</taxon>
        <taxon>Embryophyta</taxon>
        <taxon>Tracheophyta</taxon>
        <taxon>Spermatophyta</taxon>
        <taxon>Magnoliopsida</taxon>
        <taxon>Liliopsida</taxon>
        <taxon>Poales</taxon>
        <taxon>Poaceae</taxon>
        <taxon>BOP clade</taxon>
        <taxon>Oryzoideae</taxon>
        <taxon>Oryzeae</taxon>
        <taxon>Oryzinae</taxon>
        <taxon>Oryza</taxon>
        <taxon>Oryza sativa</taxon>
    </lineage>
</organism>
<name>Q84ZN3_ORYSJ</name>
<evidence type="ECO:0000313" key="3">
    <source>
        <dbReference type="Proteomes" id="UP000000763"/>
    </source>
</evidence>
<evidence type="ECO:0000313" key="2">
    <source>
        <dbReference type="EMBL" id="BAD30178.1"/>
    </source>
</evidence>
<sequence length="97" mass="10183">MRVAVAPRRAAAGVAAGGRPAARRRLVGLVGEPTHPSALHLYRGLGPRWARSFCPLTRGARSFGGPGPSPHLLDPLTCWAHLSASAPLADVSECHFL</sequence>